<comment type="caution">
    <text evidence="1">The sequence shown here is derived from an EMBL/GenBank/DDBJ whole genome shotgun (WGS) entry which is preliminary data.</text>
</comment>
<proteinExistence type="predicted"/>
<gene>
    <name evidence="1" type="ORF">PR048_005951</name>
</gene>
<evidence type="ECO:0000313" key="1">
    <source>
        <dbReference type="EMBL" id="KAJ8893360.1"/>
    </source>
</evidence>
<organism evidence="1 2">
    <name type="scientific">Dryococelus australis</name>
    <dbReference type="NCBI Taxonomy" id="614101"/>
    <lineage>
        <taxon>Eukaryota</taxon>
        <taxon>Metazoa</taxon>
        <taxon>Ecdysozoa</taxon>
        <taxon>Arthropoda</taxon>
        <taxon>Hexapoda</taxon>
        <taxon>Insecta</taxon>
        <taxon>Pterygota</taxon>
        <taxon>Neoptera</taxon>
        <taxon>Polyneoptera</taxon>
        <taxon>Phasmatodea</taxon>
        <taxon>Verophasmatodea</taxon>
        <taxon>Anareolatae</taxon>
        <taxon>Phasmatidae</taxon>
        <taxon>Eurycanthinae</taxon>
        <taxon>Dryococelus</taxon>
    </lineage>
</organism>
<evidence type="ECO:0000313" key="2">
    <source>
        <dbReference type="Proteomes" id="UP001159363"/>
    </source>
</evidence>
<dbReference type="Proteomes" id="UP001159363">
    <property type="component" value="Chromosome 2"/>
</dbReference>
<reference evidence="1 2" key="1">
    <citation type="submission" date="2023-02" db="EMBL/GenBank/DDBJ databases">
        <title>LHISI_Scaffold_Assembly.</title>
        <authorList>
            <person name="Stuart O.P."/>
            <person name="Cleave R."/>
            <person name="Magrath M.J.L."/>
            <person name="Mikheyev A.S."/>
        </authorList>
    </citation>
    <scope>NUCLEOTIDE SEQUENCE [LARGE SCALE GENOMIC DNA]</scope>
    <source>
        <strain evidence="1">Daus_M_001</strain>
        <tissue evidence="1">Leg muscle</tissue>
    </source>
</reference>
<dbReference type="InterPro" id="IPR008042">
    <property type="entry name" value="Retrotrans_Pao"/>
</dbReference>
<keyword evidence="2" id="KW-1185">Reference proteome</keyword>
<protein>
    <submittedName>
        <fullName evidence="1">Uncharacterized protein</fullName>
    </submittedName>
</protein>
<sequence>MFPKAADIWQSNVYVDDDVTGAAGVIEAIVLRKELIALLQACGFQLKKQSAQVKKLQTRPTITMMVMVGCLQLPCSIPKVLQAVHELHGFCDNSEVGYAAVGYLRSVYPDGRVKVML</sequence>
<dbReference type="EMBL" id="JARBHB010000002">
    <property type="protein sequence ID" value="KAJ8893360.1"/>
    <property type="molecule type" value="Genomic_DNA"/>
</dbReference>
<accession>A0ABQ9I9L2</accession>
<name>A0ABQ9I9L2_9NEOP</name>
<dbReference type="Pfam" id="PF05380">
    <property type="entry name" value="Peptidase_A17"/>
    <property type="match status" value="1"/>
</dbReference>